<keyword evidence="1" id="KW-1133">Transmembrane helix</keyword>
<accession>A0A7J7M6R2</accession>
<protein>
    <submittedName>
        <fullName evidence="2">Uncharacterized protein</fullName>
    </submittedName>
</protein>
<sequence length="109" mass="12611">MFRKSPHTQLDQVTVDGSISIRSATKKILKPCTHFIFKITKLRIKVHRGKTENGIITLSDVVVSILQVLFMVIHFKPHPENLCYTFSEIDEIQFYLDVLLQLQESCLHT</sequence>
<feature type="transmembrane region" description="Helical" evidence="1">
    <location>
        <begin position="55"/>
        <end position="75"/>
    </location>
</feature>
<keyword evidence="3" id="KW-1185">Reference proteome</keyword>
<dbReference type="Proteomes" id="UP000541444">
    <property type="component" value="Unassembled WGS sequence"/>
</dbReference>
<organism evidence="2 3">
    <name type="scientific">Kingdonia uniflora</name>
    <dbReference type="NCBI Taxonomy" id="39325"/>
    <lineage>
        <taxon>Eukaryota</taxon>
        <taxon>Viridiplantae</taxon>
        <taxon>Streptophyta</taxon>
        <taxon>Embryophyta</taxon>
        <taxon>Tracheophyta</taxon>
        <taxon>Spermatophyta</taxon>
        <taxon>Magnoliopsida</taxon>
        <taxon>Ranunculales</taxon>
        <taxon>Circaeasteraceae</taxon>
        <taxon>Kingdonia</taxon>
    </lineage>
</organism>
<comment type="caution">
    <text evidence="2">The sequence shown here is derived from an EMBL/GenBank/DDBJ whole genome shotgun (WGS) entry which is preliminary data.</text>
</comment>
<dbReference type="AlphaFoldDB" id="A0A7J7M6R2"/>
<evidence type="ECO:0000313" key="3">
    <source>
        <dbReference type="Proteomes" id="UP000541444"/>
    </source>
</evidence>
<dbReference type="EMBL" id="JACGCM010001734">
    <property type="protein sequence ID" value="KAF6150569.1"/>
    <property type="molecule type" value="Genomic_DNA"/>
</dbReference>
<evidence type="ECO:0000313" key="2">
    <source>
        <dbReference type="EMBL" id="KAF6150569.1"/>
    </source>
</evidence>
<keyword evidence="1" id="KW-0812">Transmembrane</keyword>
<reference evidence="2 3" key="1">
    <citation type="journal article" date="2020" name="IScience">
        <title>Genome Sequencing of the Endangered Kingdonia uniflora (Circaeasteraceae, Ranunculales) Reveals Potential Mechanisms of Evolutionary Specialization.</title>
        <authorList>
            <person name="Sun Y."/>
            <person name="Deng T."/>
            <person name="Zhang A."/>
            <person name="Moore M.J."/>
            <person name="Landis J.B."/>
            <person name="Lin N."/>
            <person name="Zhang H."/>
            <person name="Zhang X."/>
            <person name="Huang J."/>
            <person name="Zhang X."/>
            <person name="Sun H."/>
            <person name="Wang H."/>
        </authorList>
    </citation>
    <scope>NUCLEOTIDE SEQUENCE [LARGE SCALE GENOMIC DNA]</scope>
    <source>
        <strain evidence="2">TB1705</strain>
        <tissue evidence="2">Leaf</tissue>
    </source>
</reference>
<evidence type="ECO:0000256" key="1">
    <source>
        <dbReference type="SAM" id="Phobius"/>
    </source>
</evidence>
<keyword evidence="1" id="KW-0472">Membrane</keyword>
<gene>
    <name evidence="2" type="ORF">GIB67_030370</name>
</gene>
<name>A0A7J7M6R2_9MAGN</name>
<proteinExistence type="predicted"/>